<dbReference type="SUPFAM" id="SSF141259">
    <property type="entry name" value="CarD-like"/>
    <property type="match status" value="1"/>
</dbReference>
<organism evidence="16 17">
    <name type="scientific">Bordetella petrii (strain ATCC BAA-461 / DSM 12804 / CCUG 43448 / CIP 107267 / Se-1111R)</name>
    <dbReference type="NCBI Taxonomy" id="340100"/>
    <lineage>
        <taxon>Bacteria</taxon>
        <taxon>Pseudomonadati</taxon>
        <taxon>Pseudomonadota</taxon>
        <taxon>Betaproteobacteria</taxon>
        <taxon>Burkholderiales</taxon>
        <taxon>Alcaligenaceae</taxon>
        <taxon>Bordetella</taxon>
    </lineage>
</organism>
<evidence type="ECO:0000256" key="2">
    <source>
        <dbReference type="ARBA" id="ARBA00022490"/>
    </source>
</evidence>
<dbReference type="InterPro" id="IPR041471">
    <property type="entry name" value="UvrB_inter"/>
</dbReference>
<dbReference type="GO" id="GO:0005737">
    <property type="term" value="C:cytoplasm"/>
    <property type="evidence" value="ECO:0007669"/>
    <property type="project" value="UniProtKB-SubCell"/>
</dbReference>
<evidence type="ECO:0000313" key="16">
    <source>
        <dbReference type="EMBL" id="CAP42033.1"/>
    </source>
</evidence>
<dbReference type="SMART" id="SM00490">
    <property type="entry name" value="HELICc"/>
    <property type="match status" value="1"/>
</dbReference>
<comment type="similarity">
    <text evidence="11 13">In the C-terminal section; belongs to the helicase family. RecG subfamily.</text>
</comment>
<evidence type="ECO:0000256" key="1">
    <source>
        <dbReference type="ARBA" id="ARBA00004496"/>
    </source>
</evidence>
<dbReference type="GO" id="GO:0005524">
    <property type="term" value="F:ATP binding"/>
    <property type="evidence" value="ECO:0007669"/>
    <property type="project" value="UniProtKB-UniRule"/>
</dbReference>
<feature type="domain" description="Helicase ATP-binding" evidence="14">
    <location>
        <begin position="626"/>
        <end position="787"/>
    </location>
</feature>
<dbReference type="InterPro" id="IPR048635">
    <property type="entry name" value="MFD_D3"/>
</dbReference>
<dbReference type="Gene3D" id="3.40.50.11140">
    <property type="match status" value="1"/>
</dbReference>
<dbReference type="EMBL" id="AM902716">
    <property type="protein sequence ID" value="CAP42033.1"/>
    <property type="molecule type" value="Genomic_DNA"/>
</dbReference>
<dbReference type="CDD" id="cd17991">
    <property type="entry name" value="DEXHc_TRCF"/>
    <property type="match status" value="1"/>
</dbReference>
<dbReference type="SMART" id="SM01058">
    <property type="entry name" value="CarD_TRCF"/>
    <property type="match status" value="1"/>
</dbReference>
<dbReference type="InterPro" id="IPR047112">
    <property type="entry name" value="RecG/Mfd"/>
</dbReference>
<dbReference type="InterPro" id="IPR027417">
    <property type="entry name" value="P-loop_NTPase"/>
</dbReference>
<dbReference type="Pfam" id="PF03461">
    <property type="entry name" value="TRCF"/>
    <property type="match status" value="1"/>
</dbReference>
<keyword evidence="5 13" id="KW-0378">Hydrolase</keyword>
<name>A9II42_BORPD</name>
<keyword evidence="4 13" id="KW-0227">DNA damage</keyword>
<accession>A9II42</accession>
<keyword evidence="8 13" id="KW-0238">DNA-binding</keyword>
<dbReference type="KEGG" id="bpt:Bpet1694"/>
<dbReference type="Gene3D" id="3.40.50.11180">
    <property type="match status" value="1"/>
</dbReference>
<keyword evidence="9 13" id="KW-0234">DNA repair</keyword>
<evidence type="ECO:0000256" key="10">
    <source>
        <dbReference type="ARBA" id="ARBA00061104"/>
    </source>
</evidence>
<proteinExistence type="inferred from homology"/>
<dbReference type="InterPro" id="IPR003711">
    <property type="entry name" value="CarD-like/TRCF_RID"/>
</dbReference>
<dbReference type="InterPro" id="IPR001650">
    <property type="entry name" value="Helicase_C-like"/>
</dbReference>
<gene>
    <name evidence="13 16" type="primary">mfd</name>
    <name evidence="16" type="ordered locus">Bpet1694</name>
</gene>
<dbReference type="PANTHER" id="PTHR47964:SF1">
    <property type="entry name" value="ATP-DEPENDENT DNA HELICASE HOMOLOG RECG, CHLOROPLASTIC"/>
    <property type="match status" value="1"/>
</dbReference>
<dbReference type="EC" id="3.6.4.-" evidence="13"/>
<dbReference type="Gene3D" id="3.90.1150.50">
    <property type="entry name" value="Transcription-repair-coupling factor, D7 domain"/>
    <property type="match status" value="1"/>
</dbReference>
<evidence type="ECO:0000256" key="13">
    <source>
        <dbReference type="HAMAP-Rule" id="MF_00969"/>
    </source>
</evidence>
<dbReference type="FunFam" id="3.40.50.300:FF:000546">
    <property type="entry name" value="Transcription-repair-coupling factor"/>
    <property type="match status" value="1"/>
</dbReference>
<dbReference type="PROSITE" id="PS51194">
    <property type="entry name" value="HELICASE_CTER"/>
    <property type="match status" value="1"/>
</dbReference>
<dbReference type="InterPro" id="IPR011545">
    <property type="entry name" value="DEAD/DEAH_box_helicase_dom"/>
</dbReference>
<dbReference type="STRING" id="94624.Bpet1694"/>
<evidence type="ECO:0000256" key="5">
    <source>
        <dbReference type="ARBA" id="ARBA00022801"/>
    </source>
</evidence>
<evidence type="ECO:0000256" key="8">
    <source>
        <dbReference type="ARBA" id="ARBA00023125"/>
    </source>
</evidence>
<dbReference type="InterPro" id="IPR036101">
    <property type="entry name" value="CarD-like/TRCF_RID_sf"/>
</dbReference>
<keyword evidence="6" id="KW-0347">Helicase</keyword>
<evidence type="ECO:0000259" key="15">
    <source>
        <dbReference type="PROSITE" id="PS51194"/>
    </source>
</evidence>
<dbReference type="Pfam" id="PF00270">
    <property type="entry name" value="DEAD"/>
    <property type="match status" value="1"/>
</dbReference>
<keyword evidence="2 13" id="KW-0963">Cytoplasm</keyword>
<dbReference type="FunFam" id="3.40.50.300:FF:000300">
    <property type="entry name" value="Transcription-repair-coupling factor"/>
    <property type="match status" value="1"/>
</dbReference>
<dbReference type="AlphaFoldDB" id="A9II42"/>
<dbReference type="SMART" id="SM00982">
    <property type="entry name" value="TRCF"/>
    <property type="match status" value="1"/>
</dbReference>
<dbReference type="PROSITE" id="PS51192">
    <property type="entry name" value="HELICASE_ATP_BIND_1"/>
    <property type="match status" value="1"/>
</dbReference>
<keyword evidence="17" id="KW-1185">Reference proteome</keyword>
<dbReference type="Gene3D" id="2.40.10.170">
    <property type="match status" value="1"/>
</dbReference>
<reference evidence="16 17" key="1">
    <citation type="journal article" date="2008" name="BMC Genomics">
        <title>The missing link: Bordetella petrii is endowed with both the metabolic versatility of environmental bacteria and virulence traits of pathogenic Bordetellae.</title>
        <authorList>
            <person name="Gross R."/>
            <person name="Guzman C.A."/>
            <person name="Sebaihia M."/>
            <person name="Martins Dos Santos V.A."/>
            <person name="Pieper D.H."/>
            <person name="Koebnik R."/>
            <person name="Lechner M."/>
            <person name="Bartels D."/>
            <person name="Buhrmester J."/>
            <person name="Choudhuri J.V."/>
            <person name="Ebensen T."/>
            <person name="Gaigalat L."/>
            <person name="Herrmann S."/>
            <person name="Khachane A.N."/>
            <person name="Larisch C."/>
            <person name="Link S."/>
            <person name="Linke B."/>
            <person name="Meyer F."/>
            <person name="Mormann S."/>
            <person name="Nakunst D."/>
            <person name="Rueckert C."/>
            <person name="Schneiker-Bekel S."/>
            <person name="Schulze K."/>
            <person name="Vorhoelter F.J."/>
            <person name="Yevsa T."/>
            <person name="Engle J.T."/>
            <person name="Goldman W.E."/>
            <person name="Puehler A."/>
            <person name="Goebel U.B."/>
            <person name="Goesmann A."/>
            <person name="Bloecker H."/>
            <person name="Kaiser O."/>
            <person name="Martinez-Arias R."/>
        </authorList>
    </citation>
    <scope>NUCLEOTIDE SEQUENCE [LARGE SCALE GENOMIC DNA]</scope>
    <source>
        <strain evidence="17">ATCC BAA-461 / DSM 12804 / CCUG 43448 / CIP 107267 / Se-1111R</strain>
    </source>
</reference>
<protein>
    <recommendedName>
        <fullName evidence="12 13">Transcription-repair-coupling factor</fullName>
        <shortName evidence="13">TRCF</shortName>
        <ecNumber evidence="13">3.6.4.-</ecNumber>
    </recommendedName>
</protein>
<dbReference type="NCBIfam" id="TIGR00580">
    <property type="entry name" value="mfd"/>
    <property type="match status" value="1"/>
</dbReference>
<dbReference type="GO" id="GO:0006355">
    <property type="term" value="P:regulation of DNA-templated transcription"/>
    <property type="evidence" value="ECO:0007669"/>
    <property type="project" value="UniProtKB-UniRule"/>
</dbReference>
<dbReference type="Pfam" id="PF17757">
    <property type="entry name" value="UvrB_inter"/>
    <property type="match status" value="1"/>
</dbReference>
<dbReference type="SUPFAM" id="SSF52540">
    <property type="entry name" value="P-loop containing nucleoside triphosphate hydrolases"/>
    <property type="match status" value="4"/>
</dbReference>
<comment type="subcellular location">
    <subcellularLocation>
        <location evidence="1 13">Cytoplasm</location>
    </subcellularLocation>
</comment>
<evidence type="ECO:0000256" key="6">
    <source>
        <dbReference type="ARBA" id="ARBA00022806"/>
    </source>
</evidence>
<evidence type="ECO:0000256" key="12">
    <source>
        <dbReference type="ARBA" id="ARBA00070128"/>
    </source>
</evidence>
<evidence type="ECO:0000256" key="9">
    <source>
        <dbReference type="ARBA" id="ARBA00023204"/>
    </source>
</evidence>
<dbReference type="InterPro" id="IPR037235">
    <property type="entry name" value="TRCF-like_C_D7"/>
</dbReference>
<feature type="domain" description="Helicase C-terminal" evidence="15">
    <location>
        <begin position="808"/>
        <end position="962"/>
    </location>
</feature>
<keyword evidence="7 13" id="KW-0067">ATP-binding</keyword>
<dbReference type="Proteomes" id="UP000001225">
    <property type="component" value="Chromosome"/>
</dbReference>
<dbReference type="SMART" id="SM00487">
    <property type="entry name" value="DEXDc"/>
    <property type="match status" value="1"/>
</dbReference>
<dbReference type="SUPFAM" id="SSF143517">
    <property type="entry name" value="TRCF domain-like"/>
    <property type="match status" value="1"/>
</dbReference>
<dbReference type="GO" id="GO:0003684">
    <property type="term" value="F:damaged DNA binding"/>
    <property type="evidence" value="ECO:0007669"/>
    <property type="project" value="InterPro"/>
</dbReference>
<comment type="similarity">
    <text evidence="10 13">In the N-terminal section; belongs to the UvrB family.</text>
</comment>
<keyword evidence="3 13" id="KW-0547">Nucleotide-binding</keyword>
<dbReference type="GO" id="GO:0016787">
    <property type="term" value="F:hydrolase activity"/>
    <property type="evidence" value="ECO:0007669"/>
    <property type="project" value="UniProtKB-KW"/>
</dbReference>
<dbReference type="Gene3D" id="3.40.50.300">
    <property type="entry name" value="P-loop containing nucleotide triphosphate hydrolases"/>
    <property type="match status" value="2"/>
</dbReference>
<dbReference type="GO" id="GO:0000716">
    <property type="term" value="P:transcription-coupled nucleotide-excision repair, DNA damage recognition"/>
    <property type="evidence" value="ECO:0007669"/>
    <property type="project" value="UniProtKB-UniRule"/>
</dbReference>
<dbReference type="Pfam" id="PF21132">
    <property type="entry name" value="MFD_D3"/>
    <property type="match status" value="1"/>
</dbReference>
<dbReference type="eggNOG" id="COG1197">
    <property type="taxonomic scope" value="Bacteria"/>
</dbReference>
<evidence type="ECO:0000256" key="4">
    <source>
        <dbReference type="ARBA" id="ARBA00022763"/>
    </source>
</evidence>
<evidence type="ECO:0000313" key="17">
    <source>
        <dbReference type="Proteomes" id="UP000001225"/>
    </source>
</evidence>
<dbReference type="HAMAP" id="MF_00969">
    <property type="entry name" value="TRCF"/>
    <property type="match status" value="1"/>
</dbReference>
<dbReference type="GO" id="GO:0003678">
    <property type="term" value="F:DNA helicase activity"/>
    <property type="evidence" value="ECO:0007669"/>
    <property type="project" value="TreeGrafter"/>
</dbReference>
<evidence type="ECO:0000256" key="7">
    <source>
        <dbReference type="ARBA" id="ARBA00022840"/>
    </source>
</evidence>
<dbReference type="PANTHER" id="PTHR47964">
    <property type="entry name" value="ATP-DEPENDENT DNA HELICASE HOMOLOG RECG, CHLOROPLASTIC"/>
    <property type="match status" value="1"/>
</dbReference>
<evidence type="ECO:0000259" key="14">
    <source>
        <dbReference type="PROSITE" id="PS51192"/>
    </source>
</evidence>
<dbReference type="Pfam" id="PF02559">
    <property type="entry name" value="CarD_TRCF_RID"/>
    <property type="match status" value="1"/>
</dbReference>
<dbReference type="InterPro" id="IPR014001">
    <property type="entry name" value="Helicase_ATP-bd"/>
</dbReference>
<evidence type="ECO:0000256" key="3">
    <source>
        <dbReference type="ARBA" id="ARBA00022741"/>
    </source>
</evidence>
<evidence type="ECO:0000256" key="11">
    <source>
        <dbReference type="ARBA" id="ARBA00061399"/>
    </source>
</evidence>
<comment type="function">
    <text evidence="13">Couples transcription and DNA repair by recognizing RNA polymerase (RNAP) stalled at DNA lesions. Mediates ATP-dependent release of RNAP and its truncated transcript from the DNA, and recruitment of nucleotide excision repair machinery to the damaged site.</text>
</comment>
<dbReference type="Gene3D" id="3.30.2060.10">
    <property type="entry name" value="Penicillin-binding protein 1b domain"/>
    <property type="match status" value="1"/>
</dbReference>
<dbReference type="InterPro" id="IPR005118">
    <property type="entry name" value="TRCF_C"/>
</dbReference>
<dbReference type="InterPro" id="IPR004576">
    <property type="entry name" value="Mfd"/>
</dbReference>
<sequence>MSDSSLLDAAPRVPATAATLSALKPGARYAQPRPPGSADAWLLADLARQAARPLVVLTAAPLEAQRLADEIPQFAPDLRVRQLPDWETLPYDAFSPHQDLVSQRLHTLHALMQRTVDVLLVPVTTALYRLAPPSFLAAYTFSFKQKDRLDEAALRAQLTLANYTHVTQVTAPGEFCLRGGLIDLFPMGSAVPYRLDLFDDEIESIRSFDVDTQRSLYPVREVQLLPGREFPMDEAARNRFRARFREEFEGDPSRALPYKDIGNGIPFAGVEYYLPLFFDATATLFDYLPAEAIAVTLGDIDDAVQRFTQDTASRYGFLKSDRERPVLPPAALFLDAEGLHAHFKAFARLAFTEGAAHPDFSAAPDVSVSRRAEDPVARLRALLSRSESRVLLCADSAGRRETLVQMLAEFGLAPDEQPESIQAFLGSQAAFALAAAPLSTGFNIPSARLTFLTENDLYPGHAGPARRGRRDQERASNVEAMVRDLSELRAGDPVVHAQHGIGRYHGLVNMDMGEGEMEFLHLEYASGSTLYVPVSQLHVIARYSGADPEAAPLHQLGSGQWDKARRKAARQVRDTAAELLALYAQRAAREGYVFKLPLNDYEAFAEGFGFEETADQSAAIQAVIADMTSGRPMDRLVCGDVGFGKTEVALRAAFLAVANGKQVALLCPTTLLAEQHAQTFSDRFADWPVRVVELSRFRSSKEVADAVQGINDGRVDIVIGTHKILSKDVRFKRLGLVIIDEEHRFGVRQKEALKALRAEVDVLTLTATPIPRTLGMSLEGIRDFSVIATAPQKRLAIKTFVRREDGSTIREALLRELKRGGQAYFLHNEVETIHNRRARIEELVPEARIAVAHGQMPERELEQVMKGFYQQRYNVLLCTTIIETGIDVPTANTIVIHRADRFGLAQLHQLRGRVGRSHHQAYAYLLTPGEDAITSNAKKRLEAIQAMEELGSGFYLAMHDLEIRGTGEVLGESQSGNIQEIGFSMYNEMLNEAVRALKAGEEPDMDAPFNLACEVNLHAPALLPADYCADVHARLGIYKRLAHAANEDDLIRIQEELIDRFGKLPEAAQILLTTHRLRLAAQPLGIVKIDASETQALLQFGPKAAVDPLRIIELVQKQRHIRLAGQDKLRIEFKAPQVPARADAVRAVLRSLK</sequence>
<dbReference type="Pfam" id="PF00271">
    <property type="entry name" value="Helicase_C"/>
    <property type="match status" value="1"/>
</dbReference>